<protein>
    <submittedName>
        <fullName evidence="2">MFS transporter</fullName>
    </submittedName>
</protein>
<keyword evidence="1" id="KW-0812">Transmembrane</keyword>
<organism evidence="2 3">
    <name type="scientific">Slackia piriformis</name>
    <dbReference type="NCBI Taxonomy" id="626934"/>
    <lineage>
        <taxon>Bacteria</taxon>
        <taxon>Bacillati</taxon>
        <taxon>Actinomycetota</taxon>
        <taxon>Coriobacteriia</taxon>
        <taxon>Eggerthellales</taxon>
        <taxon>Eggerthellaceae</taxon>
        <taxon>Slackia</taxon>
    </lineage>
</organism>
<evidence type="ECO:0000313" key="3">
    <source>
        <dbReference type="Proteomes" id="UP000727506"/>
    </source>
</evidence>
<gene>
    <name evidence="2" type="ORF">KH142_09900</name>
</gene>
<accession>A0A943UZ87</accession>
<keyword evidence="1" id="KW-0472">Membrane</keyword>
<feature type="non-terminal residue" evidence="2">
    <location>
        <position position="1"/>
    </location>
</feature>
<reference evidence="2" key="1">
    <citation type="submission" date="2021-02" db="EMBL/GenBank/DDBJ databases">
        <title>Infant gut strain persistence is associated with maternal origin, phylogeny, and functional potential including surface adhesion and iron acquisition.</title>
        <authorList>
            <person name="Lou Y.C."/>
        </authorList>
    </citation>
    <scope>NUCLEOTIDE SEQUENCE</scope>
    <source>
        <strain evidence="2">L2_039_000G1_dasL2_039_000G1_concoct_11</strain>
    </source>
</reference>
<dbReference type="AlphaFoldDB" id="A0A943UZ87"/>
<evidence type="ECO:0000256" key="1">
    <source>
        <dbReference type="SAM" id="Phobius"/>
    </source>
</evidence>
<name>A0A943UZ87_9ACTN</name>
<keyword evidence="1" id="KW-1133">Transmembrane helix</keyword>
<evidence type="ECO:0000313" key="2">
    <source>
        <dbReference type="EMBL" id="MBS6941754.1"/>
    </source>
</evidence>
<sequence length="70" mass="7240">FGAAIGSVASGILFDAYLSFVPVWVMMGAASVLMGVALLASIPAARKLVERRRAEGAPELDEEGFEVASA</sequence>
<dbReference type="Proteomes" id="UP000727506">
    <property type="component" value="Unassembled WGS sequence"/>
</dbReference>
<dbReference type="EMBL" id="JAGZSV010000294">
    <property type="protein sequence ID" value="MBS6941754.1"/>
    <property type="molecule type" value="Genomic_DNA"/>
</dbReference>
<comment type="caution">
    <text evidence="2">The sequence shown here is derived from an EMBL/GenBank/DDBJ whole genome shotgun (WGS) entry which is preliminary data.</text>
</comment>
<feature type="transmembrane region" description="Helical" evidence="1">
    <location>
        <begin position="23"/>
        <end position="45"/>
    </location>
</feature>
<proteinExistence type="predicted"/>